<evidence type="ECO:0000256" key="1">
    <source>
        <dbReference type="SAM" id="SignalP"/>
    </source>
</evidence>
<dbReference type="RefSeq" id="WP_099475288.1">
    <property type="nucleotide sequence ID" value="NZ_CP041025.1"/>
</dbReference>
<organism evidence="3 4">
    <name type="scientific">Paremcibacter congregatus</name>
    <dbReference type="NCBI Taxonomy" id="2043170"/>
    <lineage>
        <taxon>Bacteria</taxon>
        <taxon>Pseudomonadati</taxon>
        <taxon>Pseudomonadota</taxon>
        <taxon>Alphaproteobacteria</taxon>
        <taxon>Emcibacterales</taxon>
        <taxon>Emcibacteraceae</taxon>
        <taxon>Paremcibacter</taxon>
    </lineage>
</organism>
<reference evidence="3 4" key="1">
    <citation type="submission" date="2017-10" db="EMBL/GenBank/DDBJ databases">
        <title>Frigbacter circumglobatus gen. nov. sp. nov., isolated from sediment cultured in situ.</title>
        <authorList>
            <person name="Zhao Z."/>
        </authorList>
    </citation>
    <scope>NUCLEOTIDE SEQUENCE [LARGE SCALE GENOMIC DNA]</scope>
    <source>
        <strain evidence="3 4">ZYL</strain>
    </source>
</reference>
<dbReference type="AlphaFoldDB" id="A0A2G4YM42"/>
<dbReference type="InterPro" id="IPR029068">
    <property type="entry name" value="Glyas_Bleomycin-R_OHBP_Dase"/>
</dbReference>
<evidence type="ECO:0000313" key="4">
    <source>
        <dbReference type="Proteomes" id="UP000229730"/>
    </source>
</evidence>
<proteinExistence type="predicted"/>
<evidence type="ECO:0000259" key="2">
    <source>
        <dbReference type="PROSITE" id="PS51819"/>
    </source>
</evidence>
<feature type="signal peptide" evidence="1">
    <location>
        <begin position="1"/>
        <end position="24"/>
    </location>
</feature>
<dbReference type="PROSITE" id="PS51819">
    <property type="entry name" value="VOC"/>
    <property type="match status" value="1"/>
</dbReference>
<feature type="domain" description="VOC" evidence="2">
    <location>
        <begin position="37"/>
        <end position="162"/>
    </location>
</feature>
<name>A0A2G4YM42_9PROT</name>
<keyword evidence="4" id="KW-1185">Reference proteome</keyword>
<feature type="chain" id="PRO_5013700270" evidence="1">
    <location>
        <begin position="25"/>
        <end position="168"/>
    </location>
</feature>
<gene>
    <name evidence="3" type="ORF">CRD36_17690</name>
</gene>
<accession>A0A2G4YM42</accession>
<sequence>MKTIHRIIICSAIAATLFSRPALATEVQNTNIYGTEEINHLGLSVSKLDETAAFFIDVLGWQKAGEKPDYPAVFVTNGSLFLTLWQVKDPATATPFNRRQNVGLHHLAITVNSLDNLHALHDKLKALPNVRIEFSPEHLGDGPTTHMMIRDPSGLRLEFIVPKKYLMP</sequence>
<keyword evidence="1" id="KW-0732">Signal</keyword>
<protein>
    <submittedName>
        <fullName evidence="3">Glyoxalase</fullName>
    </submittedName>
</protein>
<dbReference type="OrthoDB" id="9807407at2"/>
<dbReference type="Gene3D" id="3.10.180.10">
    <property type="entry name" value="2,3-Dihydroxybiphenyl 1,2-Dioxygenase, domain 1"/>
    <property type="match status" value="1"/>
</dbReference>
<evidence type="ECO:0000313" key="3">
    <source>
        <dbReference type="EMBL" id="PHZ83395.1"/>
    </source>
</evidence>
<dbReference type="Pfam" id="PF00903">
    <property type="entry name" value="Glyoxalase"/>
    <property type="match status" value="1"/>
</dbReference>
<dbReference type="InParanoid" id="A0A2G4YM42"/>
<dbReference type="Proteomes" id="UP000229730">
    <property type="component" value="Unassembled WGS sequence"/>
</dbReference>
<comment type="caution">
    <text evidence="3">The sequence shown here is derived from an EMBL/GenBank/DDBJ whole genome shotgun (WGS) entry which is preliminary data.</text>
</comment>
<dbReference type="InterPro" id="IPR004360">
    <property type="entry name" value="Glyas_Fos-R_dOase_dom"/>
</dbReference>
<dbReference type="InterPro" id="IPR037523">
    <property type="entry name" value="VOC_core"/>
</dbReference>
<dbReference type="SUPFAM" id="SSF54593">
    <property type="entry name" value="Glyoxalase/Bleomycin resistance protein/Dihydroxybiphenyl dioxygenase"/>
    <property type="match status" value="1"/>
</dbReference>
<dbReference type="EMBL" id="PDEM01000033">
    <property type="protein sequence ID" value="PHZ83395.1"/>
    <property type="molecule type" value="Genomic_DNA"/>
</dbReference>